<reference evidence="2" key="1">
    <citation type="journal article" date="2023" name="Nat. Plants">
        <title>Single-cell RNA sequencing provides a high-resolution roadmap for understanding the multicellular compartmentation of specialized metabolism.</title>
        <authorList>
            <person name="Sun S."/>
            <person name="Shen X."/>
            <person name="Li Y."/>
            <person name="Li Y."/>
            <person name="Wang S."/>
            <person name="Li R."/>
            <person name="Zhang H."/>
            <person name="Shen G."/>
            <person name="Guo B."/>
            <person name="Wei J."/>
            <person name="Xu J."/>
            <person name="St-Pierre B."/>
            <person name="Chen S."/>
            <person name="Sun C."/>
        </authorList>
    </citation>
    <scope>NUCLEOTIDE SEQUENCE [LARGE SCALE GENOMIC DNA]</scope>
</reference>
<accession>A0ACC0AAR1</accession>
<dbReference type="Proteomes" id="UP001060085">
    <property type="component" value="Linkage Group LG06"/>
</dbReference>
<gene>
    <name evidence="1" type="ORF">M9H77_26810</name>
</gene>
<name>A0ACC0AAR1_CATRO</name>
<evidence type="ECO:0000313" key="1">
    <source>
        <dbReference type="EMBL" id="KAI5658017.1"/>
    </source>
</evidence>
<organism evidence="1 2">
    <name type="scientific">Catharanthus roseus</name>
    <name type="common">Madagascar periwinkle</name>
    <name type="synonym">Vinca rosea</name>
    <dbReference type="NCBI Taxonomy" id="4058"/>
    <lineage>
        <taxon>Eukaryota</taxon>
        <taxon>Viridiplantae</taxon>
        <taxon>Streptophyta</taxon>
        <taxon>Embryophyta</taxon>
        <taxon>Tracheophyta</taxon>
        <taxon>Spermatophyta</taxon>
        <taxon>Magnoliopsida</taxon>
        <taxon>eudicotyledons</taxon>
        <taxon>Gunneridae</taxon>
        <taxon>Pentapetalae</taxon>
        <taxon>asterids</taxon>
        <taxon>lamiids</taxon>
        <taxon>Gentianales</taxon>
        <taxon>Apocynaceae</taxon>
        <taxon>Rauvolfioideae</taxon>
        <taxon>Vinceae</taxon>
        <taxon>Catharanthinae</taxon>
        <taxon>Catharanthus</taxon>
    </lineage>
</organism>
<protein>
    <submittedName>
        <fullName evidence="1">Uncharacterized protein</fullName>
    </submittedName>
</protein>
<dbReference type="EMBL" id="CM044706">
    <property type="protein sequence ID" value="KAI5658017.1"/>
    <property type="molecule type" value="Genomic_DNA"/>
</dbReference>
<sequence length="779" mass="85837">MMIPLSTSATLVQTDPHCSVWSHSCSEECLCKFDWYMMDLAGKVAPTEEVIKALLDYFVAPMLPLKATGKDPPLATPEAVAKQMHAVVLLYNYYHREQNPKLEFLEFEAFCELAVRLKPALLAHMKYTQQTGLSMSDDMESQLSVTEKMIKDACKISSVLFSSKDASDTAGWAISKVSVLLIDSKKENCLLLFDSITKGVWSVIEKCVDISNIHPESLSGKPKNKRKQMGGKALTDEQSNGELAFQEVAFLAVEEETGINRSEVMVLERHIVYSLSEENMAAYFYIMQCTQSSNEAIQVPIRDTIENLQGPLLKRSSNSWTLTPKIEYYNVLPYARVISGWLSRGRGSACSQILNCSSSERTGEDTEKEVAENESEKETAENGKANANILHDCSVELINVNSLQGPEQYCDDEVPESGESISKRCIDANISDKGLTGADSSNRKEMEVDIKEETDECCNLTDSNTKSLINTDQVISKNTSAEECQLSPNCSSKRQKKDDDSFGVPCPTSGGKNKIFGGPMKVYHHQKKKISAESIEDSSALTRCNIEASDAKKSNVKELFGGNIAGTCSQGPTSSPPNEILGADCGLDPFKSNADGVGKLQSMLAAEETAISEAAVNILSQKIREISHQQYILEDKIALYSRDLQKVTDGNQDEDTFTLKLQAVLDYVKDTCLKDKTQVQQQTHSTGTNTVSNATASLSFQSPFEELDYICRETLWRLPIYVVSPSPDGFVATIIMKQKELDLSFKGEQRSTPPAARESAAALMVAKLREIASQTSKIS</sequence>
<comment type="caution">
    <text evidence="1">The sequence shown here is derived from an EMBL/GenBank/DDBJ whole genome shotgun (WGS) entry which is preliminary data.</text>
</comment>
<proteinExistence type="predicted"/>
<keyword evidence="2" id="KW-1185">Reference proteome</keyword>
<evidence type="ECO:0000313" key="2">
    <source>
        <dbReference type="Proteomes" id="UP001060085"/>
    </source>
</evidence>